<dbReference type="EC" id="2.3.1.51" evidence="6"/>
<dbReference type="PANTHER" id="PTHR11941:SF54">
    <property type="entry name" value="ENOYL-COA HYDRATASE, MITOCHONDRIAL"/>
    <property type="match status" value="1"/>
</dbReference>
<dbReference type="PANTHER" id="PTHR11941">
    <property type="entry name" value="ENOYL-COA HYDRATASE-RELATED"/>
    <property type="match status" value="1"/>
</dbReference>
<keyword evidence="8" id="KW-1133">Transmembrane helix</keyword>
<dbReference type="CDD" id="cd07989">
    <property type="entry name" value="LPLAT_AGPAT-like"/>
    <property type="match status" value="1"/>
</dbReference>
<reference evidence="10 11" key="3">
    <citation type="journal article" date="2015" name="Genome Announc.">
        <title>Draft Genome Sequence of the Archiascomycetous Yeast Saitoella complicata.</title>
        <authorList>
            <person name="Yamauchi K."/>
            <person name="Kondo S."/>
            <person name="Hamamoto M."/>
            <person name="Takahashi Y."/>
            <person name="Ogura Y."/>
            <person name="Hayashi T."/>
            <person name="Nishida H."/>
        </authorList>
    </citation>
    <scope>NUCLEOTIDE SEQUENCE [LARGE SCALE GENOMIC DNA]</scope>
    <source>
        <strain evidence="10 11">NRRL Y-17804</strain>
    </source>
</reference>
<accession>A0A0E9NM40</accession>
<keyword evidence="3 6" id="KW-0443">Lipid metabolism</keyword>
<keyword evidence="4" id="KW-0456">Lyase</keyword>
<keyword evidence="8" id="KW-0812">Transmembrane</keyword>
<dbReference type="NCBIfam" id="TIGR00530">
    <property type="entry name" value="AGP_acyltrn"/>
    <property type="match status" value="1"/>
</dbReference>
<feature type="domain" description="Phospholipid/glycerol acyltransferase" evidence="9">
    <location>
        <begin position="418"/>
        <end position="535"/>
    </location>
</feature>
<dbReference type="Pfam" id="PF01553">
    <property type="entry name" value="Acyltransferase"/>
    <property type="match status" value="1"/>
</dbReference>
<evidence type="ECO:0000313" key="10">
    <source>
        <dbReference type="EMBL" id="GAO50899.1"/>
    </source>
</evidence>
<keyword evidence="8" id="KW-0472">Membrane</keyword>
<keyword evidence="6" id="KW-0012">Acyltransferase</keyword>
<dbReference type="SUPFAM" id="SSF69593">
    <property type="entry name" value="Glycerol-3-phosphate (1)-acyltransferase"/>
    <property type="match status" value="1"/>
</dbReference>
<dbReference type="InterPro" id="IPR029045">
    <property type="entry name" value="ClpP/crotonase-like_dom_sf"/>
</dbReference>
<dbReference type="Gene3D" id="1.10.12.10">
    <property type="entry name" value="Lyase 2-enoyl-coa Hydratase, Chain A, domain 2"/>
    <property type="match status" value="1"/>
</dbReference>
<organism evidence="10 11">
    <name type="scientific">Saitoella complicata (strain BCRC 22490 / CBS 7301 / JCM 7358 / NBRC 10748 / NRRL Y-17804)</name>
    <dbReference type="NCBI Taxonomy" id="698492"/>
    <lineage>
        <taxon>Eukaryota</taxon>
        <taxon>Fungi</taxon>
        <taxon>Dikarya</taxon>
        <taxon>Ascomycota</taxon>
        <taxon>Taphrinomycotina</taxon>
        <taxon>Taphrinomycotina incertae sedis</taxon>
        <taxon>Saitoella</taxon>
    </lineage>
</organism>
<dbReference type="FunFam" id="3.90.226.10:FF:000019">
    <property type="entry name" value="Enoyl-CoA hydratase, mitochondrial"/>
    <property type="match status" value="1"/>
</dbReference>
<dbReference type="InterPro" id="IPR018376">
    <property type="entry name" value="Enoyl-CoA_hyd/isom_CS"/>
</dbReference>
<dbReference type="CDD" id="cd06558">
    <property type="entry name" value="crotonase-like"/>
    <property type="match status" value="1"/>
</dbReference>
<keyword evidence="6" id="KW-0594">Phospholipid biosynthesis</keyword>
<feature type="transmembrane region" description="Helical" evidence="8">
    <location>
        <begin position="348"/>
        <end position="373"/>
    </location>
</feature>
<dbReference type="GO" id="GO:0016020">
    <property type="term" value="C:membrane"/>
    <property type="evidence" value="ECO:0007669"/>
    <property type="project" value="InterPro"/>
</dbReference>
<dbReference type="AlphaFoldDB" id="A0A0E9NM40"/>
<keyword evidence="11" id="KW-1185">Reference proteome</keyword>
<dbReference type="GO" id="GO:0005739">
    <property type="term" value="C:mitochondrion"/>
    <property type="evidence" value="ECO:0007669"/>
    <property type="project" value="TreeGrafter"/>
</dbReference>
<dbReference type="GO" id="GO:0008654">
    <property type="term" value="P:phospholipid biosynthetic process"/>
    <property type="evidence" value="ECO:0007669"/>
    <property type="project" value="UniProtKB-KW"/>
</dbReference>
<sequence length="609" mass="66612">MTFLRPTLRARQIAAHLKTPSVSPVRLMSTASEQSYEHIIVTHPAPRVALVTLNRPKALNALCNALIAELNTAFKALDRDDNVGAIVLTGNEKAFAAGADIKEMKDKTFAEVYKHDFIRSWSEMTQVTKPIIAAVRGYALGGGCELAMMADIIYAADTATFGQPEIKLGIIPGAGGTQRLPRLIGRSRAMELILTGRNFSAQEAYSWGMVARLFPSTRVVEEAVSTAEQIGKVGGLAVKAAKEAINLGEEMGLGEGVKFERRLFHGLFSTADQKEGMAAFAEKRKAQFKHDTRDTSLGQKPYTSGPTAVQHHLRRFIMSYLLPAAATLLMPFVALPLLAPYLPRILRYYARAITSLSALCLCATYGVISSVVLRLVGKTSIAQWATGRAYCNVLCPLIGVDFIVDDESRKILDGTRPAVFLSNHQTSLDVLMLARTFPKHCSVTAKKQLKHAPFLGWFMSLSRTVFIDRANRNNALASFASAVKTMKEKKQSVWIFPEGTRSNSDKPEMLPFKKGAFHLAIQAQVPIVPVVVQNYAHVFHGKTHTFESGDVQVKVLDPIPTEGLTAADVDRLVLETRDKMAAVLKEMHPAPTASPAGAMNGEKKIKDEL</sequence>
<dbReference type="InterPro" id="IPR002123">
    <property type="entry name" value="Plipid/glycerol_acylTrfase"/>
</dbReference>
<keyword evidence="6" id="KW-1208">Phospholipid metabolism</keyword>
<proteinExistence type="inferred from homology"/>
<dbReference type="GO" id="GO:0006635">
    <property type="term" value="P:fatty acid beta-oxidation"/>
    <property type="evidence" value="ECO:0007669"/>
    <property type="project" value="TreeGrafter"/>
</dbReference>
<dbReference type="Proteomes" id="UP000033140">
    <property type="component" value="Unassembled WGS sequence"/>
</dbReference>
<dbReference type="PROSITE" id="PS00166">
    <property type="entry name" value="ENOYL_COA_HYDRATASE"/>
    <property type="match status" value="1"/>
</dbReference>
<reference evidence="10 11" key="1">
    <citation type="journal article" date="2011" name="J. Gen. Appl. Microbiol.">
        <title>Draft genome sequencing of the enigmatic yeast Saitoella complicata.</title>
        <authorList>
            <person name="Nishida H."/>
            <person name="Hamamoto M."/>
            <person name="Sugiyama J."/>
        </authorList>
    </citation>
    <scope>NUCLEOTIDE SEQUENCE [LARGE SCALE GENOMIC DNA]</scope>
    <source>
        <strain evidence="10 11">NRRL Y-17804</strain>
    </source>
</reference>
<dbReference type="Pfam" id="PF00378">
    <property type="entry name" value="ECH_1"/>
    <property type="match status" value="1"/>
</dbReference>
<dbReference type="InterPro" id="IPR004552">
    <property type="entry name" value="AGP_acyltrans"/>
</dbReference>
<evidence type="ECO:0000256" key="7">
    <source>
        <dbReference type="SAM" id="MobiDB-lite"/>
    </source>
</evidence>
<evidence type="ECO:0000256" key="5">
    <source>
        <dbReference type="RuleBase" id="RU003707"/>
    </source>
</evidence>
<evidence type="ECO:0000259" key="9">
    <source>
        <dbReference type="SMART" id="SM00563"/>
    </source>
</evidence>
<evidence type="ECO:0000256" key="8">
    <source>
        <dbReference type="SAM" id="Phobius"/>
    </source>
</evidence>
<evidence type="ECO:0000256" key="6">
    <source>
        <dbReference type="RuleBase" id="RU361267"/>
    </source>
</evidence>
<feature type="region of interest" description="Disordered" evidence="7">
    <location>
        <begin position="589"/>
        <end position="609"/>
    </location>
</feature>
<comment type="similarity">
    <text evidence="6">Belongs to the 1-acyl-sn-glycerol-3-phosphate acyltransferase family.</text>
</comment>
<dbReference type="GO" id="GO:0016836">
    <property type="term" value="F:hydro-lyase activity"/>
    <property type="evidence" value="ECO:0007669"/>
    <property type="project" value="UniProtKB-ARBA"/>
</dbReference>
<gene>
    <name evidence="10" type="ORF">G7K_5018-t1</name>
</gene>
<evidence type="ECO:0000313" key="11">
    <source>
        <dbReference type="Proteomes" id="UP000033140"/>
    </source>
</evidence>
<comment type="caution">
    <text evidence="10">The sequence shown here is derived from an EMBL/GenBank/DDBJ whole genome shotgun (WGS) entry which is preliminary data.</text>
</comment>
<feature type="transmembrane region" description="Helical" evidence="8">
    <location>
        <begin position="320"/>
        <end position="342"/>
    </location>
</feature>
<reference evidence="10 11" key="2">
    <citation type="journal article" date="2014" name="J. Gen. Appl. Microbiol.">
        <title>The early diverging ascomycetous budding yeast Saitoella complicata has three histone deacetylases belonging to the Clr6, Hos2, and Rpd3 lineages.</title>
        <authorList>
            <person name="Nishida H."/>
            <person name="Matsumoto T."/>
            <person name="Kondo S."/>
            <person name="Hamamoto M."/>
            <person name="Yoshikawa H."/>
        </authorList>
    </citation>
    <scope>NUCLEOTIDE SEQUENCE [LARGE SCALE GENOMIC DNA]</scope>
    <source>
        <strain evidence="10 11">NRRL Y-17804</strain>
    </source>
</reference>
<comment type="similarity">
    <text evidence="1 5">Belongs to the enoyl-CoA hydratase/isomerase family.</text>
</comment>
<name>A0A0E9NM40_SAICN</name>
<dbReference type="SUPFAM" id="SSF52096">
    <property type="entry name" value="ClpP/crotonase"/>
    <property type="match status" value="1"/>
</dbReference>
<dbReference type="GO" id="GO:0003841">
    <property type="term" value="F:1-acylglycerol-3-phosphate O-acyltransferase activity"/>
    <property type="evidence" value="ECO:0007669"/>
    <property type="project" value="UniProtKB-UniRule"/>
</dbReference>
<dbReference type="InterPro" id="IPR014748">
    <property type="entry name" value="Enoyl-CoA_hydra_C"/>
</dbReference>
<evidence type="ECO:0000256" key="2">
    <source>
        <dbReference type="ARBA" id="ARBA00022832"/>
    </source>
</evidence>
<evidence type="ECO:0000256" key="1">
    <source>
        <dbReference type="ARBA" id="ARBA00005254"/>
    </source>
</evidence>
<dbReference type="EMBL" id="BACD03000038">
    <property type="protein sequence ID" value="GAO50899.1"/>
    <property type="molecule type" value="Genomic_DNA"/>
</dbReference>
<dbReference type="Gene3D" id="3.90.226.10">
    <property type="entry name" value="2-enoyl-CoA Hydratase, Chain A, domain 1"/>
    <property type="match status" value="1"/>
</dbReference>
<evidence type="ECO:0000256" key="3">
    <source>
        <dbReference type="ARBA" id="ARBA00023098"/>
    </source>
</evidence>
<keyword evidence="6" id="KW-0444">Lipid biosynthesis</keyword>
<dbReference type="InterPro" id="IPR001753">
    <property type="entry name" value="Enoyl-CoA_hydra/iso"/>
</dbReference>
<dbReference type="STRING" id="698492.A0A0E9NM40"/>
<evidence type="ECO:0000256" key="4">
    <source>
        <dbReference type="ARBA" id="ARBA00023239"/>
    </source>
</evidence>
<dbReference type="FunFam" id="1.10.12.10:FF:000001">
    <property type="entry name" value="Probable enoyl-CoA hydratase, mitochondrial"/>
    <property type="match status" value="1"/>
</dbReference>
<keyword evidence="6" id="KW-0808">Transferase</keyword>
<keyword evidence="2" id="KW-0276">Fatty acid metabolism</keyword>
<protein>
    <recommendedName>
        <fullName evidence="6">1-acyl-sn-glycerol-3-phosphate acyltransferase</fullName>
        <ecNumber evidence="6">2.3.1.51</ecNumber>
    </recommendedName>
</protein>
<comment type="catalytic activity">
    <reaction evidence="6">
        <text>a 1-acyl-sn-glycero-3-phosphate + an acyl-CoA = a 1,2-diacyl-sn-glycero-3-phosphate + CoA</text>
        <dbReference type="Rhea" id="RHEA:19709"/>
        <dbReference type="ChEBI" id="CHEBI:57287"/>
        <dbReference type="ChEBI" id="CHEBI:57970"/>
        <dbReference type="ChEBI" id="CHEBI:58342"/>
        <dbReference type="ChEBI" id="CHEBI:58608"/>
        <dbReference type="EC" id="2.3.1.51"/>
    </reaction>
</comment>
<dbReference type="SMART" id="SM00563">
    <property type="entry name" value="PlsC"/>
    <property type="match status" value="1"/>
</dbReference>
<comment type="domain">
    <text evidence="6">The HXXXXD motif is essential for acyltransferase activity and may constitute the binding site for the phosphate moiety of the glycerol-3-phosphate.</text>
</comment>